<evidence type="ECO:0000313" key="8">
    <source>
        <dbReference type="EMBL" id="KAG1900558.1"/>
    </source>
</evidence>
<organism evidence="8 9">
    <name type="scientific">Suillus fuscotomentosus</name>
    <dbReference type="NCBI Taxonomy" id="1912939"/>
    <lineage>
        <taxon>Eukaryota</taxon>
        <taxon>Fungi</taxon>
        <taxon>Dikarya</taxon>
        <taxon>Basidiomycota</taxon>
        <taxon>Agaricomycotina</taxon>
        <taxon>Agaricomycetes</taxon>
        <taxon>Agaricomycetidae</taxon>
        <taxon>Boletales</taxon>
        <taxon>Suillineae</taxon>
        <taxon>Suillaceae</taxon>
        <taxon>Suillus</taxon>
    </lineage>
</organism>
<comment type="caution">
    <text evidence="8">The sequence shown here is derived from an EMBL/GenBank/DDBJ whole genome shotgun (WGS) entry which is preliminary data.</text>
</comment>
<protein>
    <recommendedName>
        <fullName evidence="7">Zn(2)-C6 fungal-type domain-containing protein</fullName>
    </recommendedName>
</protein>
<feature type="domain" description="Zn(2)-C6 fungal-type" evidence="7">
    <location>
        <begin position="197"/>
        <end position="227"/>
    </location>
</feature>
<keyword evidence="4" id="KW-0804">Transcription</keyword>
<keyword evidence="5" id="KW-0539">Nucleus</keyword>
<name>A0AAD4E907_9AGAM</name>
<evidence type="ECO:0000256" key="6">
    <source>
        <dbReference type="SAM" id="MobiDB-lite"/>
    </source>
</evidence>
<keyword evidence="2" id="KW-0479">Metal-binding</keyword>
<evidence type="ECO:0000256" key="3">
    <source>
        <dbReference type="ARBA" id="ARBA00023015"/>
    </source>
</evidence>
<evidence type="ECO:0000256" key="5">
    <source>
        <dbReference type="ARBA" id="ARBA00023242"/>
    </source>
</evidence>
<dbReference type="CDD" id="cd12148">
    <property type="entry name" value="fungal_TF_MHR"/>
    <property type="match status" value="1"/>
</dbReference>
<feature type="region of interest" description="Disordered" evidence="6">
    <location>
        <begin position="229"/>
        <end position="324"/>
    </location>
</feature>
<evidence type="ECO:0000259" key="7">
    <source>
        <dbReference type="PROSITE" id="PS50048"/>
    </source>
</evidence>
<proteinExistence type="predicted"/>
<evidence type="ECO:0000313" key="9">
    <source>
        <dbReference type="Proteomes" id="UP001195769"/>
    </source>
</evidence>
<dbReference type="PROSITE" id="PS50048">
    <property type="entry name" value="ZN2_CY6_FUNGAL_2"/>
    <property type="match status" value="1"/>
</dbReference>
<dbReference type="SUPFAM" id="SSF57701">
    <property type="entry name" value="Zn2/Cys6 DNA-binding domain"/>
    <property type="match status" value="1"/>
</dbReference>
<evidence type="ECO:0000256" key="4">
    <source>
        <dbReference type="ARBA" id="ARBA00023163"/>
    </source>
</evidence>
<dbReference type="PANTHER" id="PTHR47338:SF5">
    <property type="entry name" value="ZN(II)2CYS6 TRANSCRIPTION FACTOR (EUROFUNG)"/>
    <property type="match status" value="1"/>
</dbReference>
<dbReference type="GeneID" id="64671276"/>
<dbReference type="CDD" id="cd00067">
    <property type="entry name" value="GAL4"/>
    <property type="match status" value="1"/>
</dbReference>
<dbReference type="Pfam" id="PF00172">
    <property type="entry name" value="Zn_clus"/>
    <property type="match status" value="1"/>
</dbReference>
<dbReference type="Gene3D" id="4.10.240.10">
    <property type="entry name" value="Zn(2)-C6 fungal-type DNA-binding domain"/>
    <property type="match status" value="1"/>
</dbReference>
<dbReference type="Proteomes" id="UP001195769">
    <property type="component" value="Unassembled WGS sequence"/>
</dbReference>
<accession>A0AAD4E907</accession>
<dbReference type="GO" id="GO:0000981">
    <property type="term" value="F:DNA-binding transcription factor activity, RNA polymerase II-specific"/>
    <property type="evidence" value="ECO:0007669"/>
    <property type="project" value="InterPro"/>
</dbReference>
<feature type="compositionally biased region" description="Basic and acidic residues" evidence="6">
    <location>
        <begin position="269"/>
        <end position="281"/>
    </location>
</feature>
<dbReference type="RefSeq" id="XP_041226134.1">
    <property type="nucleotide sequence ID" value="XM_041376978.1"/>
</dbReference>
<feature type="region of interest" description="Disordered" evidence="6">
    <location>
        <begin position="96"/>
        <end position="191"/>
    </location>
</feature>
<sequence length="966" mass="108814">MVISTDSDIYTPFPQSVMMEDGPQSSEDGSGLHSPIFGAQFPQPHGDTGILASQFDYTNISIHSHPHLIDTPLNIHSNQNPHHHNTYQSEFPLSQRNHLGLDLPPHAYPNTRLPPPPAHGGAVNLSYQGPPNRRYSAEDLRPQSYPSGGGSAQPPVIQTPESTRSSVPISESTPQPQPAASTSQDPPRREISNQVIACRQCRARKIRCDSTRPICHNCVRRSNECQYDAAPKRRGPDKRPGTRQRSCKKRPTDGSSPPSLPSKRKRSSVRNDDFELPRESRGLSNVPALRPDGDRIRLQPSLSPAGPDFSSSMQTRAASDDSYPHQVEKYRITSTPSVQYSRKEWWDNLVMSYSTTRDQSLKDITSDLSTLFTASGYWLSFVNVPDFVHSLYNPEERSLMQPSLVFAGLALATLMKSSEMELGSAGRERAVWLRDKAQAWLEASLNSQWIDITLAKAALIIAMYESSAHPLYTPERARRSLAYLDGIVRQLGLTFLDSNEPDVSTFTPNAVPITHRRRPFDQMSKDGVRTPHAISRKCDCIPLPNSSIATEQFSSSWSFTPPWDPSWTPEEMHKESCRRLCWSALNLVARLTVVQFRLLFPGEISQRGSNEHKAQSSKESIWALYCRSMLLWIFCTTRLRKNAFSNTETTDLAVEAWSETLEIQDALDSHTCNLDMALLYMCREYVYNTQIIITQILRAGHAEAGNSPQFNRKQAEQWLYYQSLFIRRVKMSIHHLGDQDGHLFTRQPFQVTWFASQVAICLALWEEDKSLLDALEVAKDVIVPVDVLNTLWPCPMLLSKCDDLQDTLTMKQTFYLLGLRSSSIFFPLEAYAHGIILHITGEITITMLYRHPSGTDYIGVCPRAADLLNRARLARDEPNGKLCACMVKNGFQQRVPVPLPILRDELSLWQQCTKDKLDAHVLLFQVPLCSFLRRDVSLKFAGHGDGIIPLANEGPVIPYETPEESH</sequence>
<feature type="compositionally biased region" description="Polar residues" evidence="6">
    <location>
        <begin position="159"/>
        <end position="185"/>
    </location>
</feature>
<dbReference type="PROSITE" id="PS00463">
    <property type="entry name" value="ZN2_CY6_FUNGAL_1"/>
    <property type="match status" value="1"/>
</dbReference>
<comment type="subcellular location">
    <subcellularLocation>
        <location evidence="1">Nucleus</location>
    </subcellularLocation>
</comment>
<dbReference type="InterPro" id="IPR001138">
    <property type="entry name" value="Zn2Cys6_DnaBD"/>
</dbReference>
<dbReference type="PANTHER" id="PTHR47338">
    <property type="entry name" value="ZN(II)2CYS6 TRANSCRIPTION FACTOR (EUROFUNG)-RELATED"/>
    <property type="match status" value="1"/>
</dbReference>
<keyword evidence="3" id="KW-0805">Transcription regulation</keyword>
<reference evidence="8" key="1">
    <citation type="journal article" date="2020" name="New Phytol.">
        <title>Comparative genomics reveals dynamic genome evolution in host specialist ectomycorrhizal fungi.</title>
        <authorList>
            <person name="Lofgren L.A."/>
            <person name="Nguyen N.H."/>
            <person name="Vilgalys R."/>
            <person name="Ruytinx J."/>
            <person name="Liao H.L."/>
            <person name="Branco S."/>
            <person name="Kuo A."/>
            <person name="LaButti K."/>
            <person name="Lipzen A."/>
            <person name="Andreopoulos W."/>
            <person name="Pangilinan J."/>
            <person name="Riley R."/>
            <person name="Hundley H."/>
            <person name="Na H."/>
            <person name="Barry K."/>
            <person name="Grigoriev I.V."/>
            <person name="Stajich J.E."/>
            <person name="Kennedy P.G."/>
        </authorList>
    </citation>
    <scope>NUCLEOTIDE SEQUENCE</scope>
    <source>
        <strain evidence="8">FC203</strain>
    </source>
</reference>
<feature type="compositionally biased region" description="Basic residues" evidence="6">
    <location>
        <begin position="232"/>
        <end position="249"/>
    </location>
</feature>
<keyword evidence="9" id="KW-1185">Reference proteome</keyword>
<dbReference type="GO" id="GO:0008270">
    <property type="term" value="F:zinc ion binding"/>
    <property type="evidence" value="ECO:0007669"/>
    <property type="project" value="InterPro"/>
</dbReference>
<dbReference type="InterPro" id="IPR050815">
    <property type="entry name" value="TF_fung"/>
</dbReference>
<dbReference type="SMART" id="SM00066">
    <property type="entry name" value="GAL4"/>
    <property type="match status" value="1"/>
</dbReference>
<evidence type="ECO:0000256" key="2">
    <source>
        <dbReference type="ARBA" id="ARBA00022723"/>
    </source>
</evidence>
<dbReference type="EMBL" id="JABBWK010000026">
    <property type="protein sequence ID" value="KAG1900558.1"/>
    <property type="molecule type" value="Genomic_DNA"/>
</dbReference>
<dbReference type="AlphaFoldDB" id="A0AAD4E907"/>
<dbReference type="InterPro" id="IPR036864">
    <property type="entry name" value="Zn2-C6_fun-type_DNA-bd_sf"/>
</dbReference>
<evidence type="ECO:0000256" key="1">
    <source>
        <dbReference type="ARBA" id="ARBA00004123"/>
    </source>
</evidence>
<gene>
    <name evidence="8" type="ORF">F5891DRAFT_980152</name>
</gene>
<dbReference type="GO" id="GO:0005634">
    <property type="term" value="C:nucleus"/>
    <property type="evidence" value="ECO:0007669"/>
    <property type="project" value="UniProtKB-SubCell"/>
</dbReference>